<accession>A0A830GGV7</accession>
<dbReference type="Proteomes" id="UP000605784">
    <property type="component" value="Unassembled WGS sequence"/>
</dbReference>
<evidence type="ECO:0000313" key="3">
    <source>
        <dbReference type="Proteomes" id="UP000605784"/>
    </source>
</evidence>
<gene>
    <name evidence="2" type="ORF">GCM10009030_02620</name>
</gene>
<dbReference type="RefSeq" id="WP_188993838.1">
    <property type="nucleotide sequence ID" value="NZ_BMOU01000001.1"/>
</dbReference>
<evidence type="ECO:0000313" key="2">
    <source>
        <dbReference type="EMBL" id="GGN85723.1"/>
    </source>
</evidence>
<evidence type="ECO:0000259" key="1">
    <source>
        <dbReference type="Pfam" id="PF24349"/>
    </source>
</evidence>
<dbReference type="InterPro" id="IPR055931">
    <property type="entry name" value="DUF7509"/>
</dbReference>
<dbReference type="AlphaFoldDB" id="A0A830GGV7"/>
<dbReference type="EMBL" id="BMOU01000001">
    <property type="protein sequence ID" value="GGN85723.1"/>
    <property type="molecule type" value="Genomic_DNA"/>
</dbReference>
<organism evidence="2 3">
    <name type="scientific">Haloarcula pellucida</name>
    <dbReference type="NCBI Taxonomy" id="1427151"/>
    <lineage>
        <taxon>Archaea</taxon>
        <taxon>Methanobacteriati</taxon>
        <taxon>Methanobacteriota</taxon>
        <taxon>Stenosarchaea group</taxon>
        <taxon>Halobacteria</taxon>
        <taxon>Halobacteriales</taxon>
        <taxon>Haloarculaceae</taxon>
        <taxon>Haloarcula</taxon>
    </lineage>
</organism>
<comment type="caution">
    <text evidence="2">The sequence shown here is derived from an EMBL/GenBank/DDBJ whole genome shotgun (WGS) entry which is preliminary data.</text>
</comment>
<sequence>MRTRIKSSLGEVAYGDFLVYLMGPYTTFDVEKLVPDSVDPAAVSLPAARADDDELDEMMATLRRVQGRLRENPGVNAFLAVDPEIPLSEMDAASQSIAFARASNATLFVVPGLGDKLGVGMEVGSVLEDMDDTDRERVLFAHEDAVSSAMIRSIGQRWDARVVSYADEDELLVAVRQFVADLMNRELYGDLPRKTTDDGA</sequence>
<dbReference type="Pfam" id="PF24349">
    <property type="entry name" value="DUF7509"/>
    <property type="match status" value="1"/>
</dbReference>
<protein>
    <recommendedName>
        <fullName evidence="1">DUF7509 domain-containing protein</fullName>
    </recommendedName>
</protein>
<reference evidence="2" key="2">
    <citation type="submission" date="2020-09" db="EMBL/GenBank/DDBJ databases">
        <authorList>
            <person name="Sun Q."/>
            <person name="Ohkuma M."/>
        </authorList>
    </citation>
    <scope>NUCLEOTIDE SEQUENCE</scope>
    <source>
        <strain evidence="2">JCM 17820</strain>
    </source>
</reference>
<reference evidence="2" key="1">
    <citation type="journal article" date="2014" name="Int. J. Syst. Evol. Microbiol.">
        <title>Complete genome sequence of Corynebacterium casei LMG S-19264T (=DSM 44701T), isolated from a smear-ripened cheese.</title>
        <authorList>
            <consortium name="US DOE Joint Genome Institute (JGI-PGF)"/>
            <person name="Walter F."/>
            <person name="Albersmeier A."/>
            <person name="Kalinowski J."/>
            <person name="Ruckert C."/>
        </authorList>
    </citation>
    <scope>NUCLEOTIDE SEQUENCE</scope>
    <source>
        <strain evidence="2">JCM 17820</strain>
    </source>
</reference>
<proteinExistence type="predicted"/>
<keyword evidence="3" id="KW-1185">Reference proteome</keyword>
<name>A0A830GGV7_9EURY</name>
<feature type="domain" description="DUF7509" evidence="1">
    <location>
        <begin position="2"/>
        <end position="193"/>
    </location>
</feature>